<evidence type="ECO:0008006" key="4">
    <source>
        <dbReference type="Google" id="ProtNLM"/>
    </source>
</evidence>
<organism evidence="2 3">
    <name type="scientific">Plasmopara halstedii</name>
    <name type="common">Downy mildew of sunflower</name>
    <dbReference type="NCBI Taxonomy" id="4781"/>
    <lineage>
        <taxon>Eukaryota</taxon>
        <taxon>Sar</taxon>
        <taxon>Stramenopiles</taxon>
        <taxon>Oomycota</taxon>
        <taxon>Peronosporomycetes</taxon>
        <taxon>Peronosporales</taxon>
        <taxon>Peronosporaceae</taxon>
        <taxon>Plasmopara</taxon>
    </lineage>
</organism>
<evidence type="ECO:0000313" key="2">
    <source>
        <dbReference type="EMBL" id="CEG37855.1"/>
    </source>
</evidence>
<proteinExistence type="predicted"/>
<reference evidence="3" key="1">
    <citation type="submission" date="2014-09" db="EMBL/GenBank/DDBJ databases">
        <authorList>
            <person name="Sharma Rahul"/>
            <person name="Thines Marco"/>
        </authorList>
    </citation>
    <scope>NUCLEOTIDE SEQUENCE [LARGE SCALE GENOMIC DNA]</scope>
</reference>
<dbReference type="GeneID" id="36410160"/>
<dbReference type="AlphaFoldDB" id="A0A0P1ABS2"/>
<feature type="signal peptide" evidence="1">
    <location>
        <begin position="1"/>
        <end position="18"/>
    </location>
</feature>
<keyword evidence="1" id="KW-0732">Signal</keyword>
<sequence>MRSLRCAIMMVLFNALLGMLNNLQLLQLLVAVFAGNSTLNGNRSVCSTSATSALHWPQEKEGGASLVNHDGRRVLH</sequence>
<protein>
    <recommendedName>
        <fullName evidence="4">RxLR-like protein</fullName>
    </recommendedName>
</protein>
<keyword evidence="3" id="KW-1185">Reference proteome</keyword>
<evidence type="ECO:0000313" key="3">
    <source>
        <dbReference type="Proteomes" id="UP000054928"/>
    </source>
</evidence>
<dbReference type="RefSeq" id="XP_024574224.1">
    <property type="nucleotide sequence ID" value="XM_024723226.2"/>
</dbReference>
<feature type="chain" id="PRO_5006058549" description="RxLR-like protein" evidence="1">
    <location>
        <begin position="19"/>
        <end position="76"/>
    </location>
</feature>
<evidence type="ECO:0000256" key="1">
    <source>
        <dbReference type="SAM" id="SignalP"/>
    </source>
</evidence>
<accession>A0A0P1ABS2</accession>
<dbReference type="Proteomes" id="UP000054928">
    <property type="component" value="Unassembled WGS sequence"/>
</dbReference>
<name>A0A0P1ABS2_PLAHL</name>
<dbReference type="EMBL" id="CCYD01000291">
    <property type="protein sequence ID" value="CEG37855.1"/>
    <property type="molecule type" value="Genomic_DNA"/>
</dbReference>